<dbReference type="Pfam" id="PF12686">
    <property type="entry name" value="DUF3800"/>
    <property type="match status" value="1"/>
</dbReference>
<proteinExistence type="predicted"/>
<dbReference type="AlphaFoldDB" id="U1QQF0"/>
<dbReference type="InterPro" id="IPR024524">
    <property type="entry name" value="DUF3800"/>
</dbReference>
<dbReference type="RefSeq" id="WP_021618666.1">
    <property type="nucleotide sequence ID" value="NZ_KE952646.1"/>
</dbReference>
<dbReference type="EMBL" id="AWSI01000041">
    <property type="protein sequence ID" value="ERH29755.1"/>
    <property type="molecule type" value="Genomic_DNA"/>
</dbReference>
<dbReference type="PATRIC" id="fig|1321816.3.peg.1372"/>
<dbReference type="HOGENOM" id="CLU_096362_0_0_11"/>
<evidence type="ECO:0000313" key="2">
    <source>
        <dbReference type="Proteomes" id="UP000016519"/>
    </source>
</evidence>
<comment type="caution">
    <text evidence="1">The sequence shown here is derived from an EMBL/GenBank/DDBJ whole genome shotgun (WGS) entry which is preliminary data.</text>
</comment>
<reference evidence="1 2" key="1">
    <citation type="submission" date="2013-08" db="EMBL/GenBank/DDBJ databases">
        <authorList>
            <person name="Weinstock G."/>
            <person name="Sodergren E."/>
            <person name="Wylie T."/>
            <person name="Fulton L."/>
            <person name="Fulton R."/>
            <person name="Fronick C."/>
            <person name="O'Laughlin M."/>
            <person name="Godfrey J."/>
            <person name="Miner T."/>
            <person name="Herter B."/>
            <person name="Appelbaum E."/>
            <person name="Cordes M."/>
            <person name="Lek S."/>
            <person name="Wollam A."/>
            <person name="Pepin K.H."/>
            <person name="Palsikar V.B."/>
            <person name="Mitreva M."/>
            <person name="Wilson R.K."/>
        </authorList>
    </citation>
    <scope>NUCLEOTIDE SEQUENCE [LARGE SCALE GENOMIC DNA]</scope>
    <source>
        <strain evidence="1 2">F0580</strain>
    </source>
</reference>
<sequence>MTEYNIYCDESCHLENDGSSVMVLGAVILPSSKNEEIANNIRSRKARYNVKSKTELKWVKVSTKRVDLYKSLLDCFFIDDDIRYRAVIADKQHLHHEDFNQTHDDWYYKIYYTMLQHIFSTQNTYRIFIDIKDTHSYEKAALLSDICARKLHDFKHECIKSIQPIRSDEVQVMQIVDVLNGAVCRANRTDTIPPTGAKQELIEEIQKQSGKNLTLPTNYGEQKFNLFKWEGR</sequence>
<dbReference type="Proteomes" id="UP000016519">
    <property type="component" value="Unassembled WGS sequence"/>
</dbReference>
<evidence type="ECO:0000313" key="1">
    <source>
        <dbReference type="EMBL" id="ERH29755.1"/>
    </source>
</evidence>
<protein>
    <recommendedName>
        <fullName evidence="3">DUF3800 domain-containing protein</fullName>
    </recommendedName>
</protein>
<accession>U1QQF0</accession>
<keyword evidence="2" id="KW-1185">Reference proteome</keyword>
<name>U1QQF0_9BIFI</name>
<organism evidence="1 2">
    <name type="scientific">Alloscardovia omnicolens F0580</name>
    <dbReference type="NCBI Taxonomy" id="1321816"/>
    <lineage>
        <taxon>Bacteria</taxon>
        <taxon>Bacillati</taxon>
        <taxon>Actinomycetota</taxon>
        <taxon>Actinomycetes</taxon>
        <taxon>Bifidobacteriales</taxon>
        <taxon>Bifidobacteriaceae</taxon>
        <taxon>Alloscardovia</taxon>
    </lineage>
</organism>
<evidence type="ECO:0008006" key="3">
    <source>
        <dbReference type="Google" id="ProtNLM"/>
    </source>
</evidence>
<gene>
    <name evidence="1" type="ORF">HMPREF9244_01555</name>
</gene>